<feature type="region of interest" description="Disordered" evidence="1">
    <location>
        <begin position="1"/>
        <end position="25"/>
    </location>
</feature>
<comment type="caution">
    <text evidence="2">The sequence shown here is derived from an EMBL/GenBank/DDBJ whole genome shotgun (WGS) entry which is preliminary data.</text>
</comment>
<accession>A0AAD8YAM2</accession>
<proteinExistence type="predicted"/>
<reference evidence="2" key="1">
    <citation type="submission" date="2023-06" db="EMBL/GenBank/DDBJ databases">
        <title>Survivors Of The Sea: Transcriptome response of Skeletonema marinoi to long-term dormancy.</title>
        <authorList>
            <person name="Pinder M.I.M."/>
            <person name="Kourtchenko O."/>
            <person name="Robertson E.K."/>
            <person name="Larsson T."/>
            <person name="Maumus F."/>
            <person name="Osuna-Cruz C.M."/>
            <person name="Vancaester E."/>
            <person name="Stenow R."/>
            <person name="Vandepoele K."/>
            <person name="Ploug H."/>
            <person name="Bruchert V."/>
            <person name="Godhe A."/>
            <person name="Topel M."/>
        </authorList>
    </citation>
    <scope>NUCLEOTIDE SEQUENCE</scope>
    <source>
        <strain evidence="2">R05AC</strain>
    </source>
</reference>
<keyword evidence="3" id="KW-1185">Reference proteome</keyword>
<dbReference type="Proteomes" id="UP001224775">
    <property type="component" value="Unassembled WGS sequence"/>
</dbReference>
<protein>
    <submittedName>
        <fullName evidence="2">Uncharacterized protein</fullName>
    </submittedName>
</protein>
<evidence type="ECO:0000313" key="2">
    <source>
        <dbReference type="EMBL" id="KAK1742703.1"/>
    </source>
</evidence>
<evidence type="ECO:0000256" key="1">
    <source>
        <dbReference type="SAM" id="MobiDB-lite"/>
    </source>
</evidence>
<name>A0AAD8YAM2_9STRA</name>
<dbReference type="AlphaFoldDB" id="A0AAD8YAM2"/>
<feature type="compositionally biased region" description="Pro residues" evidence="1">
    <location>
        <begin position="1"/>
        <end position="10"/>
    </location>
</feature>
<sequence length="96" mass="11050">MDSSLPPPPLRSRVPAAEDSESRAHATLTVDTEALTEARVVKKKKKRWAIMIHDDWFTTDLYIHSLIIHQTCLEPDRSFHGCVHINSINDKYIVFH</sequence>
<dbReference type="EMBL" id="JATAAI010000010">
    <property type="protein sequence ID" value="KAK1742703.1"/>
    <property type="molecule type" value="Genomic_DNA"/>
</dbReference>
<evidence type="ECO:0000313" key="3">
    <source>
        <dbReference type="Proteomes" id="UP001224775"/>
    </source>
</evidence>
<organism evidence="2 3">
    <name type="scientific">Skeletonema marinoi</name>
    <dbReference type="NCBI Taxonomy" id="267567"/>
    <lineage>
        <taxon>Eukaryota</taxon>
        <taxon>Sar</taxon>
        <taxon>Stramenopiles</taxon>
        <taxon>Ochrophyta</taxon>
        <taxon>Bacillariophyta</taxon>
        <taxon>Coscinodiscophyceae</taxon>
        <taxon>Thalassiosirophycidae</taxon>
        <taxon>Thalassiosirales</taxon>
        <taxon>Skeletonemataceae</taxon>
        <taxon>Skeletonema</taxon>
        <taxon>Skeletonema marinoi-dohrnii complex</taxon>
    </lineage>
</organism>
<gene>
    <name evidence="2" type="ORF">QTG54_006300</name>
</gene>